<gene>
    <name evidence="4" type="ORF">X975_09373</name>
</gene>
<proteinExistence type="predicted"/>
<feature type="domain" description="Nose resistant-to-fluoxetine protein N-terminal" evidence="3">
    <location>
        <begin position="141"/>
        <end position="246"/>
    </location>
</feature>
<feature type="chain" id="PRO_5001830475" description="Nose resistant-to-fluoxetine protein N-terminal domain-containing protein" evidence="2">
    <location>
        <begin position="22"/>
        <end position="252"/>
    </location>
</feature>
<dbReference type="Pfam" id="PF20146">
    <property type="entry name" value="NRF"/>
    <property type="match status" value="1"/>
</dbReference>
<protein>
    <recommendedName>
        <fullName evidence="3">Nose resistant-to-fluoxetine protein N-terminal domain-containing protein</fullName>
    </recommendedName>
</protein>
<evidence type="ECO:0000313" key="5">
    <source>
        <dbReference type="Proteomes" id="UP000054359"/>
    </source>
</evidence>
<dbReference type="Proteomes" id="UP000054359">
    <property type="component" value="Unassembled WGS sequence"/>
</dbReference>
<reference evidence="4 5" key="1">
    <citation type="submission" date="2013-11" db="EMBL/GenBank/DDBJ databases">
        <title>Genome sequencing of Stegodyphus mimosarum.</title>
        <authorList>
            <person name="Bechsgaard J."/>
        </authorList>
    </citation>
    <scope>NUCLEOTIDE SEQUENCE [LARGE SCALE GENOMIC DNA]</scope>
</reference>
<dbReference type="OrthoDB" id="6437309at2759"/>
<dbReference type="PANTHER" id="PTHR11161:SF0">
    <property type="entry name" value="O-ACYLTRANSFERASE LIKE PROTEIN"/>
    <property type="match status" value="1"/>
</dbReference>
<evidence type="ECO:0000256" key="2">
    <source>
        <dbReference type="SAM" id="SignalP"/>
    </source>
</evidence>
<feature type="non-terminal residue" evidence="4">
    <location>
        <position position="252"/>
    </location>
</feature>
<evidence type="ECO:0000313" key="4">
    <source>
        <dbReference type="EMBL" id="KFM75359.1"/>
    </source>
</evidence>
<feature type="signal peptide" evidence="2">
    <location>
        <begin position="1"/>
        <end position="21"/>
    </location>
</feature>
<evidence type="ECO:0000259" key="3">
    <source>
        <dbReference type="SMART" id="SM00703"/>
    </source>
</evidence>
<feature type="region of interest" description="Disordered" evidence="1">
    <location>
        <begin position="35"/>
        <end position="66"/>
    </location>
</feature>
<accession>A0A087UDC0</accession>
<sequence length="252" mass="27774">MNEKILLVFAVIALLATGAFSKDISSLETDESSAPKSLSLSSELSPHVEPSGAKKDNKTNDSLSSTSRRIVNHARAWKALHQTSTEASVMTTSTTARSMSDNEIIHKRWNSFEKSVKKIIEGRMKKALPMFLRMGSDAKLSAGCSKSIMALVQGVRGMKNWAFRMLDASAKLPSGVLDGTLSDFGEYDQCLEVVKEDNRKKIQFTGQYCTVEAVPLLPPVPHRVQFKTVVLDFANFSHPDSVSNQNQANFNF</sequence>
<dbReference type="PANTHER" id="PTHR11161">
    <property type="entry name" value="O-ACYLTRANSFERASE"/>
    <property type="match status" value="1"/>
</dbReference>
<keyword evidence="5" id="KW-1185">Reference proteome</keyword>
<keyword evidence="2" id="KW-0732">Signal</keyword>
<dbReference type="SMART" id="SM00703">
    <property type="entry name" value="NRF"/>
    <property type="match status" value="1"/>
</dbReference>
<dbReference type="InterPro" id="IPR052728">
    <property type="entry name" value="O2_lipid_transport_reg"/>
</dbReference>
<dbReference type="InterPro" id="IPR006621">
    <property type="entry name" value="Nose-resist-to-fluoxetine_N"/>
</dbReference>
<feature type="compositionally biased region" description="Low complexity" evidence="1">
    <location>
        <begin position="35"/>
        <end position="51"/>
    </location>
</feature>
<name>A0A087UDC0_STEMI</name>
<dbReference type="AlphaFoldDB" id="A0A087UDC0"/>
<evidence type="ECO:0000256" key="1">
    <source>
        <dbReference type="SAM" id="MobiDB-lite"/>
    </source>
</evidence>
<organism evidence="4 5">
    <name type="scientific">Stegodyphus mimosarum</name>
    <name type="common">African social velvet spider</name>
    <dbReference type="NCBI Taxonomy" id="407821"/>
    <lineage>
        <taxon>Eukaryota</taxon>
        <taxon>Metazoa</taxon>
        <taxon>Ecdysozoa</taxon>
        <taxon>Arthropoda</taxon>
        <taxon>Chelicerata</taxon>
        <taxon>Arachnida</taxon>
        <taxon>Araneae</taxon>
        <taxon>Araneomorphae</taxon>
        <taxon>Entelegynae</taxon>
        <taxon>Eresoidea</taxon>
        <taxon>Eresidae</taxon>
        <taxon>Stegodyphus</taxon>
    </lineage>
</organism>
<dbReference type="OMA" id="FNNMSET"/>
<dbReference type="EMBL" id="KK119316">
    <property type="protein sequence ID" value="KFM75359.1"/>
    <property type="molecule type" value="Genomic_DNA"/>
</dbReference>